<protein>
    <submittedName>
        <fullName evidence="2">Uncharacterized protein</fullName>
    </submittedName>
</protein>
<feature type="region of interest" description="Disordered" evidence="1">
    <location>
        <begin position="122"/>
        <end position="164"/>
    </location>
</feature>
<evidence type="ECO:0000256" key="1">
    <source>
        <dbReference type="SAM" id="MobiDB-lite"/>
    </source>
</evidence>
<feature type="compositionally biased region" description="Polar residues" evidence="1">
    <location>
        <begin position="140"/>
        <end position="161"/>
    </location>
</feature>
<reference evidence="2 3" key="1">
    <citation type="submission" date="2017-06" db="EMBL/GenBank/DDBJ databases">
        <title>Genome sequencing of cyanobaciteial culture collection at National Institute for Environmental Studies (NIES).</title>
        <authorList>
            <person name="Hirose Y."/>
            <person name="Shimura Y."/>
            <person name="Fujisawa T."/>
            <person name="Nakamura Y."/>
            <person name="Kawachi M."/>
        </authorList>
    </citation>
    <scope>NUCLEOTIDE SEQUENCE [LARGE SCALE GENOMIC DNA]</scope>
    <source>
        <strain evidence="2 3">NIES-2135</strain>
    </source>
</reference>
<keyword evidence="3" id="KW-1185">Reference proteome</keyword>
<proteinExistence type="predicted"/>
<organism evidence="2 3">
    <name type="scientific">Leptolyngbya boryana NIES-2135</name>
    <dbReference type="NCBI Taxonomy" id="1973484"/>
    <lineage>
        <taxon>Bacteria</taxon>
        <taxon>Bacillati</taxon>
        <taxon>Cyanobacteriota</taxon>
        <taxon>Cyanophyceae</taxon>
        <taxon>Leptolyngbyales</taxon>
        <taxon>Leptolyngbyaceae</taxon>
        <taxon>Leptolyngbya group</taxon>
        <taxon>Leptolyngbya</taxon>
    </lineage>
</organism>
<dbReference type="AlphaFoldDB" id="A0A1Z4JHM6"/>
<dbReference type="Proteomes" id="UP000217895">
    <property type="component" value="Chromosome"/>
</dbReference>
<gene>
    <name evidence="2" type="ORF">NIES2135_30080</name>
</gene>
<dbReference type="EMBL" id="AP018203">
    <property type="protein sequence ID" value="BAY56178.1"/>
    <property type="molecule type" value="Genomic_DNA"/>
</dbReference>
<accession>A0A1Z4JHM6</accession>
<sequence length="355" mass="39227">MSQDSNQTPESQSSVAQSQTTDFIFSLKTGTIKLLRSTIQFLEKTANTLEGSSEPNPTVAKILKFFSVVWEKFLPIWNQLLKLVRDRLSPEWNEKLGDRALSRILAGAIVILFWFTTSLFSSKPPHPQVANRPPLILPDQTKSSFPSDLSTPDTAPQTVTTPVVSEPEVVSEPIVVSEPEVVSEPIVVGEPEVVGEPIVVSEPIVVGEPEAVSEPEVVAEIPVEAAEPIVETPEVEVPEVVAEPAIPQPELTPEEKRIAAIEDQVIEISDRFINGLVVSVEQNETRGQMKVTVSNDWYRFNAEQQDRFADELWTRSQTFKLPKLEVRDPRGVLLARPPIVGDSMVVVKRKSAIAS</sequence>
<name>A0A1Z4JHM6_LEPBY</name>
<evidence type="ECO:0000313" key="2">
    <source>
        <dbReference type="EMBL" id="BAY56178.1"/>
    </source>
</evidence>
<evidence type="ECO:0000313" key="3">
    <source>
        <dbReference type="Proteomes" id="UP000217895"/>
    </source>
</evidence>